<dbReference type="EMBL" id="VSSQ01013139">
    <property type="protein sequence ID" value="MPM50815.1"/>
    <property type="molecule type" value="Genomic_DNA"/>
</dbReference>
<sequence>MNSSKKLLVGAALGVFGAAALSGCSPASGTAALVNGVAIPDSRVTAFSEGCSAVLQDTQLAQSPNELRSQMVTWAVLDEMSRQKAAQMDDPPTGTQLRDYVEQAGLNILLTDDRCAEAARGVARHDLIALGLGANTEPYFGGYTVELNPRYGSWDATNLDVSGSGSLSEIANS</sequence>
<evidence type="ECO:0008006" key="2">
    <source>
        <dbReference type="Google" id="ProtNLM"/>
    </source>
</evidence>
<comment type="caution">
    <text evidence="1">The sequence shown here is derived from an EMBL/GenBank/DDBJ whole genome shotgun (WGS) entry which is preliminary data.</text>
</comment>
<dbReference type="PROSITE" id="PS51257">
    <property type="entry name" value="PROKAR_LIPOPROTEIN"/>
    <property type="match status" value="1"/>
</dbReference>
<protein>
    <recommendedName>
        <fullName evidence="2">Lipoprotein</fullName>
    </recommendedName>
</protein>
<proteinExistence type="predicted"/>
<organism evidence="1">
    <name type="scientific">bioreactor metagenome</name>
    <dbReference type="NCBI Taxonomy" id="1076179"/>
    <lineage>
        <taxon>unclassified sequences</taxon>
        <taxon>metagenomes</taxon>
        <taxon>ecological metagenomes</taxon>
    </lineage>
</organism>
<gene>
    <name evidence="1" type="ORF">SDC9_97558</name>
</gene>
<reference evidence="1" key="1">
    <citation type="submission" date="2019-08" db="EMBL/GenBank/DDBJ databases">
        <authorList>
            <person name="Kucharzyk K."/>
            <person name="Murdoch R.W."/>
            <person name="Higgins S."/>
            <person name="Loffler F."/>
        </authorList>
    </citation>
    <scope>NUCLEOTIDE SEQUENCE</scope>
</reference>
<accession>A0A645AC92</accession>
<evidence type="ECO:0000313" key="1">
    <source>
        <dbReference type="EMBL" id="MPM50815.1"/>
    </source>
</evidence>
<dbReference type="AlphaFoldDB" id="A0A645AC92"/>
<name>A0A645AC92_9ZZZZ</name>